<feature type="region of interest" description="Disordered" evidence="1">
    <location>
        <begin position="1"/>
        <end position="25"/>
    </location>
</feature>
<feature type="non-terminal residue" evidence="2">
    <location>
        <position position="413"/>
    </location>
</feature>
<dbReference type="GO" id="GO:0003700">
    <property type="term" value="F:DNA-binding transcription factor activity"/>
    <property type="evidence" value="ECO:0007669"/>
    <property type="project" value="InterPro"/>
</dbReference>
<evidence type="ECO:0008006" key="4">
    <source>
        <dbReference type="Google" id="ProtNLM"/>
    </source>
</evidence>
<evidence type="ECO:0000256" key="1">
    <source>
        <dbReference type="SAM" id="MobiDB-lite"/>
    </source>
</evidence>
<comment type="caution">
    <text evidence="2">The sequence shown here is derived from an EMBL/GenBank/DDBJ whole genome shotgun (WGS) entry which is preliminary data.</text>
</comment>
<protein>
    <recommendedName>
        <fullName evidence="4">BZIP domain-containing protein</fullName>
    </recommendedName>
</protein>
<dbReference type="Proteomes" id="UP000246702">
    <property type="component" value="Unassembled WGS sequence"/>
</dbReference>
<dbReference type="PANTHER" id="PTHR37012">
    <property type="entry name" value="B-ZIP TRANSCRIPTION FACTOR (EUROFUNG)-RELATED"/>
    <property type="match status" value="1"/>
</dbReference>
<name>A0A317XDL0_9EURO</name>
<dbReference type="InterPro" id="IPR046347">
    <property type="entry name" value="bZIP_sf"/>
</dbReference>
<dbReference type="PANTHER" id="PTHR37012:SF7">
    <property type="entry name" value="B-ZIP TRANSCRIPTION FACTOR (EUROFUNG)-RELATED"/>
    <property type="match status" value="1"/>
</dbReference>
<accession>A0A317XDL0</accession>
<feature type="compositionally biased region" description="Basic and acidic residues" evidence="1">
    <location>
        <begin position="7"/>
        <end position="18"/>
    </location>
</feature>
<reference evidence="2 3" key="1">
    <citation type="submission" date="2016-12" db="EMBL/GenBank/DDBJ databases">
        <title>The genomes of Aspergillus section Nigri reveals drivers in fungal speciation.</title>
        <authorList>
            <consortium name="DOE Joint Genome Institute"/>
            <person name="Vesth T.C."/>
            <person name="Nybo J."/>
            <person name="Theobald S."/>
            <person name="Brandl J."/>
            <person name="Frisvad J.C."/>
            <person name="Nielsen K.F."/>
            <person name="Lyhne E.K."/>
            <person name="Kogle M.E."/>
            <person name="Kuo A."/>
            <person name="Riley R."/>
            <person name="Clum A."/>
            <person name="Nolan M."/>
            <person name="Lipzen A."/>
            <person name="Salamov A."/>
            <person name="Henrissat B."/>
            <person name="Wiebenga A."/>
            <person name="De Vries R.P."/>
            <person name="Grigoriev I.V."/>
            <person name="Mortensen U.H."/>
            <person name="Andersen M.R."/>
            <person name="Baker S.E."/>
        </authorList>
    </citation>
    <scope>NUCLEOTIDE SEQUENCE [LARGE SCALE GENOMIC DNA]</scope>
    <source>
        <strain evidence="2 3">CBS 115572</strain>
    </source>
</reference>
<dbReference type="AlphaFoldDB" id="A0A317XDL0"/>
<dbReference type="InterPro" id="IPR021833">
    <property type="entry name" value="DUF3425"/>
</dbReference>
<dbReference type="EMBL" id="MSFK01000001">
    <property type="protein sequence ID" value="PWY96706.1"/>
    <property type="molecule type" value="Genomic_DNA"/>
</dbReference>
<proteinExistence type="predicted"/>
<dbReference type="CDD" id="cd14688">
    <property type="entry name" value="bZIP_YAP"/>
    <property type="match status" value="1"/>
</dbReference>
<dbReference type="GeneID" id="37111010"/>
<evidence type="ECO:0000313" key="3">
    <source>
        <dbReference type="Proteomes" id="UP000246702"/>
    </source>
</evidence>
<dbReference type="Pfam" id="PF11905">
    <property type="entry name" value="DUF3425"/>
    <property type="match status" value="1"/>
</dbReference>
<sequence length="413" mass="45972">MSQTISKLEKKRAQDRNAQRAARQRNKDRLALLELQVSQLQGGVDKKLSDELEQMRKERNELRTMADHLMAIAGEMKSKLGSAAPVQAPIHGESDNVGLISYIFRDYEALRTVGSTPLSPLSDTHVILNGILNGWNGPVSREEEPIQRLMAHLHRRFMLERPLARPIDQLALLYLVQMSFLFLLAQHGGRQSWVSIPGWLRPTPAQMNTPHNISIDMLPWPQLRVHLLSTQVKTAVSTNTEPCETFAVNALRNLHFSPQINFQDAYEIGLDRRLTVSAQFQQHFAPNSVSCPFAVDSGFLSEYPDFRGLVPEFDDPGKVSCRSHGKPSIPQLQSLSPFSQPGLVLGAGSLETITASDDGSCLSPEDTFLHQQHPPPLHANHAIGDNFTSELSDYWQSSVDLLADGDPGATWLL</sequence>
<dbReference type="OrthoDB" id="4161589at2759"/>
<dbReference type="SUPFAM" id="SSF57959">
    <property type="entry name" value="Leucine zipper domain"/>
    <property type="match status" value="1"/>
</dbReference>
<dbReference type="RefSeq" id="XP_025473467.1">
    <property type="nucleotide sequence ID" value="XM_025608867.1"/>
</dbReference>
<organism evidence="2 3">
    <name type="scientific">Aspergillus sclerotioniger CBS 115572</name>
    <dbReference type="NCBI Taxonomy" id="1450535"/>
    <lineage>
        <taxon>Eukaryota</taxon>
        <taxon>Fungi</taxon>
        <taxon>Dikarya</taxon>
        <taxon>Ascomycota</taxon>
        <taxon>Pezizomycotina</taxon>
        <taxon>Eurotiomycetes</taxon>
        <taxon>Eurotiomycetidae</taxon>
        <taxon>Eurotiales</taxon>
        <taxon>Aspergillaceae</taxon>
        <taxon>Aspergillus</taxon>
        <taxon>Aspergillus subgen. Circumdati</taxon>
    </lineage>
</organism>
<keyword evidence="3" id="KW-1185">Reference proteome</keyword>
<gene>
    <name evidence="2" type="ORF">BO94DRAFT_481725</name>
</gene>
<evidence type="ECO:0000313" key="2">
    <source>
        <dbReference type="EMBL" id="PWY96706.1"/>
    </source>
</evidence>
<dbReference type="Gene3D" id="1.20.5.170">
    <property type="match status" value="1"/>
</dbReference>